<evidence type="ECO:0000259" key="8">
    <source>
        <dbReference type="PROSITE" id="PS50845"/>
    </source>
</evidence>
<evidence type="ECO:0000256" key="5">
    <source>
        <dbReference type="ARBA" id="ARBA00023136"/>
    </source>
</evidence>
<feature type="transmembrane region" description="Helical" evidence="6">
    <location>
        <begin position="159"/>
        <end position="177"/>
    </location>
</feature>
<feature type="transmembrane region" description="Helical" evidence="6">
    <location>
        <begin position="71"/>
        <end position="89"/>
    </location>
</feature>
<dbReference type="InterPro" id="IPR045064">
    <property type="entry name" value="Reticulon-like"/>
</dbReference>
<reference evidence="9 10" key="1">
    <citation type="submission" date="2020-10" db="EMBL/GenBank/DDBJ databases">
        <title>The Coptis chinensis genome and diversification of protoberbering-type alkaloids.</title>
        <authorList>
            <person name="Wang B."/>
            <person name="Shu S."/>
            <person name="Song C."/>
            <person name="Liu Y."/>
        </authorList>
    </citation>
    <scope>NUCLEOTIDE SEQUENCE [LARGE SCALE GENOMIC DNA]</scope>
    <source>
        <strain evidence="9">HL-2020</strain>
        <tissue evidence="9">Leaf</tissue>
    </source>
</reference>
<dbReference type="Proteomes" id="UP000631114">
    <property type="component" value="Unassembled WGS sequence"/>
</dbReference>
<evidence type="ECO:0000313" key="10">
    <source>
        <dbReference type="Proteomes" id="UP000631114"/>
    </source>
</evidence>
<evidence type="ECO:0000313" key="9">
    <source>
        <dbReference type="EMBL" id="KAF9611422.1"/>
    </source>
</evidence>
<keyword evidence="2 6" id="KW-0812">Transmembrane</keyword>
<comment type="caution">
    <text evidence="9">The sequence shown here is derived from an EMBL/GenBank/DDBJ whole genome shotgun (WGS) entry which is preliminary data.</text>
</comment>
<feature type="region of interest" description="Disordered" evidence="7">
    <location>
        <begin position="1"/>
        <end position="27"/>
    </location>
</feature>
<keyword evidence="4 6" id="KW-1133">Transmembrane helix</keyword>
<dbReference type="EMBL" id="JADFTS010000004">
    <property type="protein sequence ID" value="KAF9611422.1"/>
    <property type="molecule type" value="Genomic_DNA"/>
</dbReference>
<organism evidence="9 10">
    <name type="scientific">Coptis chinensis</name>
    <dbReference type="NCBI Taxonomy" id="261450"/>
    <lineage>
        <taxon>Eukaryota</taxon>
        <taxon>Viridiplantae</taxon>
        <taxon>Streptophyta</taxon>
        <taxon>Embryophyta</taxon>
        <taxon>Tracheophyta</taxon>
        <taxon>Spermatophyta</taxon>
        <taxon>Magnoliopsida</taxon>
        <taxon>Ranunculales</taxon>
        <taxon>Ranunculaceae</taxon>
        <taxon>Coptidoideae</taxon>
        <taxon>Coptis</taxon>
    </lineage>
</organism>
<keyword evidence="3 6" id="KW-0256">Endoplasmic reticulum</keyword>
<dbReference type="InterPro" id="IPR003388">
    <property type="entry name" value="Reticulon"/>
</dbReference>
<evidence type="ECO:0000256" key="6">
    <source>
        <dbReference type="RuleBase" id="RU363132"/>
    </source>
</evidence>
<dbReference type="AlphaFoldDB" id="A0A835M043"/>
<proteinExistence type="predicted"/>
<evidence type="ECO:0000256" key="7">
    <source>
        <dbReference type="SAM" id="MobiDB-lite"/>
    </source>
</evidence>
<accession>A0A835M043</accession>
<dbReference type="OrthoDB" id="567788at2759"/>
<dbReference type="GO" id="GO:0005789">
    <property type="term" value="C:endoplasmic reticulum membrane"/>
    <property type="evidence" value="ECO:0007669"/>
    <property type="project" value="UniProtKB-SubCell"/>
</dbReference>
<keyword evidence="10" id="KW-1185">Reference proteome</keyword>
<evidence type="ECO:0000256" key="1">
    <source>
        <dbReference type="ARBA" id="ARBA00004477"/>
    </source>
</evidence>
<feature type="transmembrane region" description="Helical" evidence="6">
    <location>
        <begin position="136"/>
        <end position="153"/>
    </location>
</feature>
<keyword evidence="5 6" id="KW-0472">Membrane</keyword>
<feature type="domain" description="Reticulon" evidence="8">
    <location>
        <begin position="35"/>
        <end position="224"/>
    </location>
</feature>
<evidence type="ECO:0000256" key="4">
    <source>
        <dbReference type="ARBA" id="ARBA00022989"/>
    </source>
</evidence>
<dbReference type="Pfam" id="PF02453">
    <property type="entry name" value="Reticulon"/>
    <property type="match status" value="1"/>
</dbReference>
<dbReference type="PANTHER" id="PTHR10994">
    <property type="entry name" value="RETICULON"/>
    <property type="match status" value="1"/>
</dbReference>
<dbReference type="PANTHER" id="PTHR10994:SF145">
    <property type="entry name" value="RETICULON-LIKE PROTEIN B13"/>
    <property type="match status" value="1"/>
</dbReference>
<name>A0A835M043_9MAGN</name>
<dbReference type="PROSITE" id="PS50845">
    <property type="entry name" value="RETICULON"/>
    <property type="match status" value="1"/>
</dbReference>
<sequence>MSTETDYEATDATQVTDDYNAPDFPQTTKGNNNIVRDIMLWRKKRVSASILAIATATWVALEVYQFNFLTIASWASMAIVVLLFFWGNLARLLGRQEPNVPDFIASEQTTLKTAHTLKGLLEDTLRWMVRKGVTSEWYEFVGIVAALYVLSKIGSWFDLLTLLYIGVVMGLTVPLIYEKYEDKIKGTWERMKVQCRRLHTKFDEKVLTKMKQKVGVVKKEKKTE</sequence>
<dbReference type="GO" id="GO:0009617">
    <property type="term" value="P:response to bacterium"/>
    <property type="evidence" value="ECO:0007669"/>
    <property type="project" value="InterPro"/>
</dbReference>
<comment type="subcellular location">
    <subcellularLocation>
        <location evidence="1 6">Endoplasmic reticulum membrane</location>
        <topology evidence="1 6">Multi-pass membrane protein</topology>
    </subcellularLocation>
</comment>
<gene>
    <name evidence="9" type="ORF">IFM89_032091</name>
</gene>
<protein>
    <recommendedName>
        <fullName evidence="6">Reticulon-like protein</fullName>
    </recommendedName>
</protein>
<evidence type="ECO:0000256" key="2">
    <source>
        <dbReference type="ARBA" id="ARBA00022692"/>
    </source>
</evidence>
<evidence type="ECO:0000256" key="3">
    <source>
        <dbReference type="ARBA" id="ARBA00022824"/>
    </source>
</evidence>
<feature type="transmembrane region" description="Helical" evidence="6">
    <location>
        <begin position="46"/>
        <end position="65"/>
    </location>
</feature>